<dbReference type="EMBL" id="JACIEP010000013">
    <property type="protein sequence ID" value="MBB4037414.1"/>
    <property type="molecule type" value="Genomic_DNA"/>
</dbReference>
<keyword evidence="2" id="KW-0472">Membrane</keyword>
<keyword evidence="2" id="KW-1133">Transmembrane helix</keyword>
<evidence type="ECO:0000256" key="2">
    <source>
        <dbReference type="SAM" id="Phobius"/>
    </source>
</evidence>
<dbReference type="GO" id="GO:0008233">
    <property type="term" value="F:peptidase activity"/>
    <property type="evidence" value="ECO:0007669"/>
    <property type="project" value="UniProtKB-KW"/>
</dbReference>
<name>A0A840CUQ6_9BACT</name>
<evidence type="ECO:0000256" key="1">
    <source>
        <dbReference type="SAM" id="Coils"/>
    </source>
</evidence>
<keyword evidence="3" id="KW-0378">Hydrolase</keyword>
<feature type="transmembrane region" description="Helical" evidence="2">
    <location>
        <begin position="7"/>
        <end position="30"/>
    </location>
</feature>
<dbReference type="GO" id="GO:0006508">
    <property type="term" value="P:proteolysis"/>
    <property type="evidence" value="ECO:0007669"/>
    <property type="project" value="UniProtKB-KW"/>
</dbReference>
<keyword evidence="4" id="KW-1185">Reference proteome</keyword>
<comment type="caution">
    <text evidence="3">The sequence shown here is derived from an EMBL/GenBank/DDBJ whole genome shotgun (WGS) entry which is preliminary data.</text>
</comment>
<organism evidence="3 4">
    <name type="scientific">Dysgonomonas hofstadii</name>
    <dbReference type="NCBI Taxonomy" id="637886"/>
    <lineage>
        <taxon>Bacteria</taxon>
        <taxon>Pseudomonadati</taxon>
        <taxon>Bacteroidota</taxon>
        <taxon>Bacteroidia</taxon>
        <taxon>Bacteroidales</taxon>
        <taxon>Dysgonomonadaceae</taxon>
        <taxon>Dysgonomonas</taxon>
    </lineage>
</organism>
<reference evidence="3 4" key="1">
    <citation type="submission" date="2020-08" db="EMBL/GenBank/DDBJ databases">
        <title>Genomic Encyclopedia of Type Strains, Phase IV (KMG-IV): sequencing the most valuable type-strain genomes for metagenomic binning, comparative biology and taxonomic classification.</title>
        <authorList>
            <person name="Goeker M."/>
        </authorList>
    </citation>
    <scope>NUCLEOTIDE SEQUENCE [LARGE SCALE GENOMIC DNA]</scope>
    <source>
        <strain evidence="3 4">DSM 104969</strain>
    </source>
</reference>
<evidence type="ECO:0000313" key="4">
    <source>
        <dbReference type="Proteomes" id="UP000555103"/>
    </source>
</evidence>
<proteinExistence type="predicted"/>
<keyword evidence="3" id="KW-0645">Protease</keyword>
<dbReference type="RefSeq" id="WP_183308252.1">
    <property type="nucleotide sequence ID" value="NZ_JACIEP010000013.1"/>
</dbReference>
<evidence type="ECO:0000313" key="3">
    <source>
        <dbReference type="EMBL" id="MBB4037414.1"/>
    </source>
</evidence>
<gene>
    <name evidence="3" type="ORF">GGR21_003331</name>
</gene>
<keyword evidence="1" id="KW-0175">Coiled coil</keyword>
<protein>
    <submittedName>
        <fullName evidence="3">Membrane protein implicated in regulation of membrane protease activity</fullName>
    </submittedName>
</protein>
<dbReference type="AlphaFoldDB" id="A0A840CUQ6"/>
<dbReference type="Proteomes" id="UP000555103">
    <property type="component" value="Unassembled WGS sequence"/>
</dbReference>
<accession>A0A840CUQ6</accession>
<sequence length="104" mass="12223">MKKQRPVVFCVITLFFIWGIITIGLCASLLFKPPAFIISVLTILFFTSLFLLLFCLWKLLSVYKHENEQLENQNDELEKTINRIKETPVGYYKKNTVHEKEHST</sequence>
<feature type="transmembrane region" description="Helical" evidence="2">
    <location>
        <begin position="36"/>
        <end position="57"/>
    </location>
</feature>
<feature type="coiled-coil region" evidence="1">
    <location>
        <begin position="60"/>
        <end position="87"/>
    </location>
</feature>
<keyword evidence="2" id="KW-0812">Transmembrane</keyword>